<reference evidence="3" key="1">
    <citation type="submission" date="2023-08" db="EMBL/GenBank/DDBJ databases">
        <title>Black Yeasts Isolated from many extreme environments.</title>
        <authorList>
            <person name="Coleine C."/>
            <person name="Stajich J.E."/>
            <person name="Selbmann L."/>
        </authorList>
    </citation>
    <scope>NUCLEOTIDE SEQUENCE</scope>
    <source>
        <strain evidence="3">CCFEE 5401</strain>
    </source>
</reference>
<sequence length="230" mass="26531">MALSMRPLRSTVSVCAACARQQRFSRRQFVTTSTFRFEDVRSESRLPRVATPSFWTSLVPKVFRRTREPTIVVEGEGEGEIVAPIVAAPKERRRWNPYTTFIILAVLIGSNAIQLISLRNEMTAFTRQTDAKLELLREVVKKVRRGEINDEEVKRALGTGDPVAEKEWERVVKEVEETNVLWEAQKRRERTAEERRMEAERRGGNSPVSEVDREGGKGEERRDGRVRFLM</sequence>
<keyword evidence="2" id="KW-1133">Transmembrane helix</keyword>
<gene>
    <name evidence="3" type="ORF">LTR62_005479</name>
</gene>
<evidence type="ECO:0000256" key="2">
    <source>
        <dbReference type="SAM" id="Phobius"/>
    </source>
</evidence>
<name>A0AAN7YFB7_9PEZI</name>
<evidence type="ECO:0000256" key="1">
    <source>
        <dbReference type="SAM" id="MobiDB-lite"/>
    </source>
</evidence>
<keyword evidence="2" id="KW-0812">Transmembrane</keyword>
<accession>A0AAN7YFB7</accession>
<dbReference type="EMBL" id="JAVRRL010000044">
    <property type="protein sequence ID" value="KAK5110941.1"/>
    <property type="molecule type" value="Genomic_DNA"/>
</dbReference>
<evidence type="ECO:0000313" key="3">
    <source>
        <dbReference type="EMBL" id="KAK5110941.1"/>
    </source>
</evidence>
<feature type="compositionally biased region" description="Basic and acidic residues" evidence="1">
    <location>
        <begin position="210"/>
        <end position="230"/>
    </location>
</feature>
<protein>
    <submittedName>
        <fullName evidence="3">Uncharacterized protein</fullName>
    </submittedName>
</protein>
<evidence type="ECO:0000313" key="4">
    <source>
        <dbReference type="Proteomes" id="UP001310890"/>
    </source>
</evidence>
<comment type="caution">
    <text evidence="3">The sequence shown here is derived from an EMBL/GenBank/DDBJ whole genome shotgun (WGS) entry which is preliminary data.</text>
</comment>
<feature type="region of interest" description="Disordered" evidence="1">
    <location>
        <begin position="186"/>
        <end position="230"/>
    </location>
</feature>
<dbReference type="Proteomes" id="UP001310890">
    <property type="component" value="Unassembled WGS sequence"/>
</dbReference>
<organism evidence="3 4">
    <name type="scientific">Meristemomyces frigidus</name>
    <dbReference type="NCBI Taxonomy" id="1508187"/>
    <lineage>
        <taxon>Eukaryota</taxon>
        <taxon>Fungi</taxon>
        <taxon>Dikarya</taxon>
        <taxon>Ascomycota</taxon>
        <taxon>Pezizomycotina</taxon>
        <taxon>Dothideomycetes</taxon>
        <taxon>Dothideomycetidae</taxon>
        <taxon>Mycosphaerellales</taxon>
        <taxon>Teratosphaeriaceae</taxon>
        <taxon>Meristemomyces</taxon>
    </lineage>
</organism>
<dbReference type="Pfam" id="PF17254">
    <property type="entry name" value="DUF5321"/>
    <property type="match status" value="1"/>
</dbReference>
<proteinExistence type="predicted"/>
<dbReference type="AlphaFoldDB" id="A0AAN7YFB7"/>
<feature type="transmembrane region" description="Helical" evidence="2">
    <location>
        <begin position="98"/>
        <end position="118"/>
    </location>
</feature>
<keyword evidence="2" id="KW-0472">Membrane</keyword>
<dbReference type="InterPro" id="IPR035213">
    <property type="entry name" value="DUF5321"/>
</dbReference>
<feature type="compositionally biased region" description="Basic and acidic residues" evidence="1">
    <location>
        <begin position="186"/>
        <end position="203"/>
    </location>
</feature>